<evidence type="ECO:0000313" key="1">
    <source>
        <dbReference type="EMBL" id="EPY16612.1"/>
    </source>
</evidence>
<gene>
    <name evidence="1" type="ORF">STCU_11102</name>
</gene>
<reference evidence="1 2" key="1">
    <citation type="journal article" date="2013" name="PLoS ONE">
        <title>Predicting the Proteins of Angomonas deanei, Strigomonas culicis and Their Respective Endosymbionts Reveals New Aspects of the Trypanosomatidae Family.</title>
        <authorList>
            <person name="Motta M.C."/>
            <person name="Martins A.C."/>
            <person name="de Souza S.S."/>
            <person name="Catta-Preta C.M."/>
            <person name="Silva R."/>
            <person name="Klein C.C."/>
            <person name="de Almeida L.G."/>
            <person name="de Lima Cunha O."/>
            <person name="Ciapina L.P."/>
            <person name="Brocchi M."/>
            <person name="Colabardini A.C."/>
            <person name="de Araujo Lima B."/>
            <person name="Machado C.R."/>
            <person name="de Almeida Soares C.M."/>
            <person name="Probst C.M."/>
            <person name="de Menezes C.B."/>
            <person name="Thompson C.E."/>
            <person name="Bartholomeu D.C."/>
            <person name="Gradia D.F."/>
            <person name="Pavoni D.P."/>
            <person name="Grisard E.C."/>
            <person name="Fantinatti-Garboggini F."/>
            <person name="Marchini F.K."/>
            <person name="Rodrigues-Luiz G.F."/>
            <person name="Wagner G."/>
            <person name="Goldman G.H."/>
            <person name="Fietto J.L."/>
            <person name="Elias M.C."/>
            <person name="Goldman M.H."/>
            <person name="Sagot M.F."/>
            <person name="Pereira M."/>
            <person name="Stoco P.H."/>
            <person name="de Mendonca-Neto R.P."/>
            <person name="Teixeira S.M."/>
            <person name="Maciel T.E."/>
            <person name="de Oliveira Mendes T.A."/>
            <person name="Urmenyi T.P."/>
            <person name="de Souza W."/>
            <person name="Schenkman S."/>
            <person name="de Vasconcelos A.T."/>
        </authorList>
    </citation>
    <scope>NUCLEOTIDE SEQUENCE [LARGE SCALE GENOMIC DNA]</scope>
</reference>
<proteinExistence type="predicted"/>
<dbReference type="AlphaFoldDB" id="S9TF09"/>
<accession>S9TF09</accession>
<sequence>MCGDGGAAARLRWRLFPLPARVHVVEVEACGAADPRQAEPLRFTLLCEATETPRGEQAEKARARSGTLVVQPEALAQALAQPASASVQYVPTNTFASLQL</sequence>
<dbReference type="Proteomes" id="UP000015354">
    <property type="component" value="Unassembled WGS sequence"/>
</dbReference>
<protein>
    <submittedName>
        <fullName evidence="1">Uncharacterized protein</fullName>
    </submittedName>
</protein>
<organism evidence="1 2">
    <name type="scientific">Strigomonas culicis</name>
    <dbReference type="NCBI Taxonomy" id="28005"/>
    <lineage>
        <taxon>Eukaryota</taxon>
        <taxon>Discoba</taxon>
        <taxon>Euglenozoa</taxon>
        <taxon>Kinetoplastea</taxon>
        <taxon>Metakinetoplastina</taxon>
        <taxon>Trypanosomatida</taxon>
        <taxon>Trypanosomatidae</taxon>
        <taxon>Strigomonadinae</taxon>
        <taxon>Strigomonas</taxon>
    </lineage>
</organism>
<name>S9TF09_9TRYP</name>
<keyword evidence="2" id="KW-1185">Reference proteome</keyword>
<comment type="caution">
    <text evidence="1">The sequence shown here is derived from an EMBL/GenBank/DDBJ whole genome shotgun (WGS) entry which is preliminary data.</text>
</comment>
<evidence type="ECO:0000313" key="2">
    <source>
        <dbReference type="Proteomes" id="UP000015354"/>
    </source>
</evidence>
<dbReference type="EMBL" id="ATMH01010999">
    <property type="protein sequence ID" value="EPY16612.1"/>
    <property type="molecule type" value="Genomic_DNA"/>
</dbReference>